<dbReference type="GO" id="GO:0030677">
    <property type="term" value="C:ribonuclease P complex"/>
    <property type="evidence" value="ECO:0007669"/>
    <property type="project" value="TreeGrafter"/>
</dbReference>
<evidence type="ECO:0000256" key="6">
    <source>
        <dbReference type="SAM" id="MobiDB-lite"/>
    </source>
</evidence>
<organism evidence="7 8">
    <name type="scientific">Brachymonas denitrificans DSM 15123</name>
    <dbReference type="NCBI Taxonomy" id="1121117"/>
    <lineage>
        <taxon>Bacteria</taxon>
        <taxon>Pseudomonadati</taxon>
        <taxon>Pseudomonadota</taxon>
        <taxon>Betaproteobacteria</taxon>
        <taxon>Burkholderiales</taxon>
        <taxon>Comamonadaceae</taxon>
        <taxon>Brachymonas</taxon>
    </lineage>
</organism>
<dbReference type="GO" id="GO:0042781">
    <property type="term" value="F:3'-tRNA processing endoribonuclease activity"/>
    <property type="evidence" value="ECO:0007669"/>
    <property type="project" value="TreeGrafter"/>
</dbReference>
<keyword evidence="3" id="KW-0255">Endonuclease</keyword>
<keyword evidence="4" id="KW-0378">Hydrolase</keyword>
<dbReference type="SUPFAM" id="SSF54211">
    <property type="entry name" value="Ribosomal protein S5 domain 2-like"/>
    <property type="match status" value="1"/>
</dbReference>
<dbReference type="InterPro" id="IPR014721">
    <property type="entry name" value="Ribsml_uS5_D2-typ_fold_subgr"/>
</dbReference>
<accession>A0A1H8CRI8</accession>
<dbReference type="InterPro" id="IPR020568">
    <property type="entry name" value="Ribosomal_Su5_D2-typ_SF"/>
</dbReference>
<keyword evidence="1" id="KW-0819">tRNA processing</keyword>
<dbReference type="AlphaFoldDB" id="A0A1H8CRI8"/>
<evidence type="ECO:0000256" key="3">
    <source>
        <dbReference type="ARBA" id="ARBA00022759"/>
    </source>
</evidence>
<gene>
    <name evidence="7" type="ORF">SAMN02745977_00034</name>
</gene>
<evidence type="ECO:0000313" key="8">
    <source>
        <dbReference type="Proteomes" id="UP000199531"/>
    </source>
</evidence>
<dbReference type="PANTHER" id="PTHR33992">
    <property type="entry name" value="RIBONUCLEASE P PROTEIN COMPONENT"/>
    <property type="match status" value="1"/>
</dbReference>
<dbReference type="EMBL" id="FOCW01000001">
    <property type="protein sequence ID" value="SEM97841.1"/>
    <property type="molecule type" value="Genomic_DNA"/>
</dbReference>
<feature type="region of interest" description="Disordered" evidence="6">
    <location>
        <begin position="150"/>
        <end position="173"/>
    </location>
</feature>
<dbReference type="PANTHER" id="PTHR33992:SF1">
    <property type="entry name" value="RIBONUCLEASE P PROTEIN COMPONENT"/>
    <property type="match status" value="1"/>
</dbReference>
<dbReference type="InterPro" id="IPR000100">
    <property type="entry name" value="RNase_P"/>
</dbReference>
<name>A0A1H8CRI8_9BURK</name>
<proteinExistence type="predicted"/>
<dbReference type="Gene3D" id="3.30.230.10">
    <property type="match status" value="1"/>
</dbReference>
<evidence type="ECO:0000313" key="7">
    <source>
        <dbReference type="EMBL" id="SEM97841.1"/>
    </source>
</evidence>
<dbReference type="GO" id="GO:0000049">
    <property type="term" value="F:tRNA binding"/>
    <property type="evidence" value="ECO:0007669"/>
    <property type="project" value="InterPro"/>
</dbReference>
<evidence type="ECO:0000256" key="5">
    <source>
        <dbReference type="ARBA" id="ARBA00022884"/>
    </source>
</evidence>
<keyword evidence="2" id="KW-0540">Nuclease</keyword>
<dbReference type="OrthoDB" id="398329at2"/>
<dbReference type="Proteomes" id="UP000199531">
    <property type="component" value="Unassembled WGS sequence"/>
</dbReference>
<dbReference type="GO" id="GO:0004526">
    <property type="term" value="F:ribonuclease P activity"/>
    <property type="evidence" value="ECO:0007669"/>
    <property type="project" value="InterPro"/>
</dbReference>
<dbReference type="RefSeq" id="WP_091812654.1">
    <property type="nucleotide sequence ID" value="NZ_FOCW01000001.1"/>
</dbReference>
<dbReference type="STRING" id="1121117.SAMN02745977_00034"/>
<dbReference type="Pfam" id="PF00825">
    <property type="entry name" value="Ribonuclease_P"/>
    <property type="match status" value="1"/>
</dbReference>
<sequence length="173" mass="18777">MQRLQNSAQFQAVMQGSIVGRTPHFVLHALHWLPTPDDHAGAGFAASGQRPLFRAGRHCGVLVPKRWARRAVTRSTIKRQMRAVAAAHAGQIPEQTAVVIRLRSAFDRKRFISATSDALRVAVRTELEQLFSRACWQDLRPVAGVPLHPAGARAASTPNPPAATPSGTMRAAP</sequence>
<keyword evidence="5" id="KW-0694">RNA-binding</keyword>
<evidence type="ECO:0000256" key="1">
    <source>
        <dbReference type="ARBA" id="ARBA00022694"/>
    </source>
</evidence>
<protein>
    <submittedName>
        <fullName evidence="7">Ribonuclease P protein component</fullName>
    </submittedName>
</protein>
<reference evidence="7 8" key="1">
    <citation type="submission" date="2016-10" db="EMBL/GenBank/DDBJ databases">
        <authorList>
            <person name="de Groot N.N."/>
        </authorList>
    </citation>
    <scope>NUCLEOTIDE SEQUENCE [LARGE SCALE GENOMIC DNA]</scope>
    <source>
        <strain evidence="7 8">DSM 15123</strain>
    </source>
</reference>
<evidence type="ECO:0000256" key="2">
    <source>
        <dbReference type="ARBA" id="ARBA00022722"/>
    </source>
</evidence>
<evidence type="ECO:0000256" key="4">
    <source>
        <dbReference type="ARBA" id="ARBA00022801"/>
    </source>
</evidence>
<keyword evidence="8" id="KW-1185">Reference proteome</keyword>